<proteinExistence type="predicted"/>
<organism evidence="1 2">
    <name type="scientific">Aspergillus pseudotamarii</name>
    <dbReference type="NCBI Taxonomy" id="132259"/>
    <lineage>
        <taxon>Eukaryota</taxon>
        <taxon>Fungi</taxon>
        <taxon>Dikarya</taxon>
        <taxon>Ascomycota</taxon>
        <taxon>Pezizomycotina</taxon>
        <taxon>Eurotiomycetes</taxon>
        <taxon>Eurotiomycetidae</taxon>
        <taxon>Eurotiales</taxon>
        <taxon>Aspergillaceae</taxon>
        <taxon>Aspergillus</taxon>
        <taxon>Aspergillus subgen. Circumdati</taxon>
    </lineage>
</organism>
<accession>A0A5N6SPY0</accession>
<dbReference type="EMBL" id="ML743588">
    <property type="protein sequence ID" value="KAE8135899.1"/>
    <property type="molecule type" value="Genomic_DNA"/>
</dbReference>
<dbReference type="AlphaFoldDB" id="A0A5N6SPY0"/>
<dbReference type="Proteomes" id="UP000325672">
    <property type="component" value="Unassembled WGS sequence"/>
</dbReference>
<gene>
    <name evidence="1" type="ORF">BDV38DRAFT_250672</name>
</gene>
<keyword evidence="2" id="KW-1185">Reference proteome</keyword>
<protein>
    <submittedName>
        <fullName evidence="1">Uncharacterized protein</fullName>
    </submittedName>
</protein>
<dbReference type="RefSeq" id="XP_031911962.1">
    <property type="nucleotide sequence ID" value="XM_032054976.1"/>
</dbReference>
<evidence type="ECO:0000313" key="2">
    <source>
        <dbReference type="Proteomes" id="UP000325672"/>
    </source>
</evidence>
<sequence>MQGSTSVSDVAGYPESESARQPLQALLAQVHVSLIADMRQSPRPVEFPYGERSSLDI</sequence>
<reference evidence="1 2" key="1">
    <citation type="submission" date="2019-04" db="EMBL/GenBank/DDBJ databases">
        <title>Friends and foes A comparative genomics study of 23 Aspergillus species from section Flavi.</title>
        <authorList>
            <consortium name="DOE Joint Genome Institute"/>
            <person name="Kjaerbolling I."/>
            <person name="Vesth T."/>
            <person name="Frisvad J.C."/>
            <person name="Nybo J.L."/>
            <person name="Theobald S."/>
            <person name="Kildgaard S."/>
            <person name="Isbrandt T."/>
            <person name="Kuo A."/>
            <person name="Sato A."/>
            <person name="Lyhne E.K."/>
            <person name="Kogle M.E."/>
            <person name="Wiebenga A."/>
            <person name="Kun R.S."/>
            <person name="Lubbers R.J."/>
            <person name="Makela M.R."/>
            <person name="Barry K."/>
            <person name="Chovatia M."/>
            <person name="Clum A."/>
            <person name="Daum C."/>
            <person name="Haridas S."/>
            <person name="He G."/>
            <person name="LaButti K."/>
            <person name="Lipzen A."/>
            <person name="Mondo S."/>
            <person name="Riley R."/>
            <person name="Salamov A."/>
            <person name="Simmons B.A."/>
            <person name="Magnuson J.K."/>
            <person name="Henrissat B."/>
            <person name="Mortensen U.H."/>
            <person name="Larsen T.O."/>
            <person name="Devries R.P."/>
            <person name="Grigoriev I.V."/>
            <person name="Machida M."/>
            <person name="Baker S.E."/>
            <person name="Andersen M.R."/>
        </authorList>
    </citation>
    <scope>NUCLEOTIDE SEQUENCE [LARGE SCALE GENOMIC DNA]</scope>
    <source>
        <strain evidence="1 2">CBS 117625</strain>
    </source>
</reference>
<dbReference type="GeneID" id="43639186"/>
<name>A0A5N6SPY0_ASPPS</name>
<evidence type="ECO:0000313" key="1">
    <source>
        <dbReference type="EMBL" id="KAE8135899.1"/>
    </source>
</evidence>